<evidence type="ECO:0000256" key="5">
    <source>
        <dbReference type="SAM" id="MobiDB-lite"/>
    </source>
</evidence>
<keyword evidence="3" id="KW-0804">Transcription</keyword>
<proteinExistence type="predicted"/>
<feature type="region of interest" description="Disordered" evidence="5">
    <location>
        <begin position="1"/>
        <end position="25"/>
    </location>
</feature>
<keyword evidence="9" id="KW-1185">Reference proteome</keyword>
<keyword evidence="2" id="KW-0238">DNA-binding</keyword>
<evidence type="ECO:0000259" key="6">
    <source>
        <dbReference type="Pfam" id="PF09734"/>
    </source>
</evidence>
<dbReference type="PANTHER" id="PTHR13230">
    <property type="entry name" value="GENERAL TRANSCRIPTION FACTOR IIIC, POLYPEPTIDE 5"/>
    <property type="match status" value="1"/>
</dbReference>
<comment type="caution">
    <text evidence="8">The sequence shown here is derived from an EMBL/GenBank/DDBJ whole genome shotgun (WGS) entry which is preliminary data.</text>
</comment>
<evidence type="ECO:0000313" key="8">
    <source>
        <dbReference type="EMBL" id="KAL2045820.1"/>
    </source>
</evidence>
<evidence type="ECO:0000256" key="2">
    <source>
        <dbReference type="ARBA" id="ARBA00023125"/>
    </source>
</evidence>
<protein>
    <submittedName>
        <fullName evidence="8">Uncharacterized protein</fullName>
    </submittedName>
</protein>
<dbReference type="InterPro" id="IPR041499">
    <property type="entry name" value="Tfc1/Sfc1_N"/>
</dbReference>
<reference evidence="8 9" key="1">
    <citation type="submission" date="2024-09" db="EMBL/GenBank/DDBJ databases">
        <title>Rethinking Asexuality: The Enigmatic Case of Functional Sexual Genes in Lepraria (Stereocaulaceae).</title>
        <authorList>
            <person name="Doellman M."/>
            <person name="Sun Y."/>
            <person name="Barcenas-Pena A."/>
            <person name="Lumbsch H.T."/>
            <person name="Grewe F."/>
        </authorList>
    </citation>
    <scope>NUCLEOTIDE SEQUENCE [LARGE SCALE GENOMIC DNA]</scope>
    <source>
        <strain evidence="8 9">Grewe 0041</strain>
    </source>
</reference>
<accession>A0ABR4AK34</accession>
<sequence length="599" mass="67466">MDQRSESGPGQSEKQHTSLPPSGYAPWYNVPNKPIVSVEHPYIIKNVDKGLDTLGDANKLQSLVQGNGDTIASLYLRPGDRMCKPLKSVNVRTNNVLLKVTMPKRTGLKRKRGSQGPYYESHEEDGSASQRGLQPAPLVKASQYLLRSMRGCPKDYQVQPVGTISNTHRFRGMPDFVFSTANSPFMQKMKEHILPFEYEKLKTFRLDMSKGVKGNTEIIPPPSLSHLTYPFNYSYRQNPSVKQVVDELGNATTVNIHSAPKTWNQPVPFDVDTVPAGPSPDIPPEESQIPPMKRLIASARRLMEERPIFTRRALMNSIPGDDWETVGQNVAKYVYQYVGYIFQSGPWRDAVVRFGVDPRKDPECRKYQTMMFMLEKEPKDSRAKFIRTKPDRTVTSQVAKKESHFFDGQNVSKDGKVWQVCDVTDPFLKDLLATEDIRQECHIESDGWYLNGTWAKAKVIMKYKLRAILDGVRADEAAFARVAREMPDTIEKNDKATSRLGKDATSEEVRIASEIRAASFMYRMPGSETVGQEEGYVDEEVQDGEIVMPEGAGQGVVDPRLAEAGLELDRLQRDDGRTREVAEIVDEMDVDAEPASQLP</sequence>
<gene>
    <name evidence="8" type="ORF">ABVK25_012039</name>
</gene>
<dbReference type="InterPro" id="IPR042536">
    <property type="entry name" value="TFIIIC_tauA_Sfc1"/>
</dbReference>
<evidence type="ECO:0000259" key="7">
    <source>
        <dbReference type="Pfam" id="PF17682"/>
    </source>
</evidence>
<dbReference type="Pfam" id="PF17682">
    <property type="entry name" value="Tau95_N"/>
    <property type="match status" value="1"/>
</dbReference>
<evidence type="ECO:0000256" key="4">
    <source>
        <dbReference type="ARBA" id="ARBA00023242"/>
    </source>
</evidence>
<dbReference type="InterPro" id="IPR040454">
    <property type="entry name" value="TF_IIIC_Tfc1/Sfc1"/>
</dbReference>
<dbReference type="InterPro" id="IPR019136">
    <property type="entry name" value="TF_IIIC_su-5_HTH"/>
</dbReference>
<feature type="region of interest" description="Disordered" evidence="5">
    <location>
        <begin position="105"/>
        <end position="134"/>
    </location>
</feature>
<feature type="domain" description="Transcription factor IIIC subunit Tfc1/Sfc1 triple barrel" evidence="7">
    <location>
        <begin position="36"/>
        <end position="178"/>
    </location>
</feature>
<dbReference type="Pfam" id="PF09734">
    <property type="entry name" value="Tau95"/>
    <property type="match status" value="1"/>
</dbReference>
<feature type="domain" description="Transcription factor IIIC subunit 5 HTH" evidence="6">
    <location>
        <begin position="218"/>
        <end position="372"/>
    </location>
</feature>
<dbReference type="PANTHER" id="PTHR13230:SF5">
    <property type="entry name" value="GENERAL TRANSCRIPTION FACTOR 3C POLYPEPTIDE 5"/>
    <property type="match status" value="1"/>
</dbReference>
<organism evidence="8 9">
    <name type="scientific">Lepraria finkii</name>
    <dbReference type="NCBI Taxonomy" id="1340010"/>
    <lineage>
        <taxon>Eukaryota</taxon>
        <taxon>Fungi</taxon>
        <taxon>Dikarya</taxon>
        <taxon>Ascomycota</taxon>
        <taxon>Pezizomycotina</taxon>
        <taxon>Lecanoromycetes</taxon>
        <taxon>OSLEUM clade</taxon>
        <taxon>Lecanoromycetidae</taxon>
        <taxon>Lecanorales</taxon>
        <taxon>Lecanorineae</taxon>
        <taxon>Stereocaulaceae</taxon>
        <taxon>Lepraria</taxon>
    </lineage>
</organism>
<evidence type="ECO:0000256" key="1">
    <source>
        <dbReference type="ARBA" id="ARBA00004123"/>
    </source>
</evidence>
<dbReference type="EMBL" id="JBHFEH010000136">
    <property type="protein sequence ID" value="KAL2045820.1"/>
    <property type="molecule type" value="Genomic_DNA"/>
</dbReference>
<name>A0ABR4AK34_9LECA</name>
<dbReference type="Gene3D" id="3.30.200.160">
    <property type="entry name" value="TFIIIC, subcomplex tauA, subunit Sfc1, barrel domain"/>
    <property type="match status" value="1"/>
</dbReference>
<comment type="subcellular location">
    <subcellularLocation>
        <location evidence="1">Nucleus</location>
    </subcellularLocation>
</comment>
<keyword evidence="4" id="KW-0539">Nucleus</keyword>
<evidence type="ECO:0000313" key="9">
    <source>
        <dbReference type="Proteomes" id="UP001590951"/>
    </source>
</evidence>
<feature type="compositionally biased region" description="Polar residues" evidence="5">
    <location>
        <begin position="1"/>
        <end position="20"/>
    </location>
</feature>
<evidence type="ECO:0000256" key="3">
    <source>
        <dbReference type="ARBA" id="ARBA00023163"/>
    </source>
</evidence>
<dbReference type="Proteomes" id="UP001590951">
    <property type="component" value="Unassembled WGS sequence"/>
</dbReference>